<organism evidence="3 4">
    <name type="scientific">Acanthoscelides obtectus</name>
    <name type="common">Bean weevil</name>
    <name type="synonym">Bruchus obtectus</name>
    <dbReference type="NCBI Taxonomy" id="200917"/>
    <lineage>
        <taxon>Eukaryota</taxon>
        <taxon>Metazoa</taxon>
        <taxon>Ecdysozoa</taxon>
        <taxon>Arthropoda</taxon>
        <taxon>Hexapoda</taxon>
        <taxon>Insecta</taxon>
        <taxon>Pterygota</taxon>
        <taxon>Neoptera</taxon>
        <taxon>Endopterygota</taxon>
        <taxon>Coleoptera</taxon>
        <taxon>Polyphaga</taxon>
        <taxon>Cucujiformia</taxon>
        <taxon>Chrysomeloidea</taxon>
        <taxon>Chrysomelidae</taxon>
        <taxon>Bruchinae</taxon>
        <taxon>Bruchini</taxon>
        <taxon>Acanthoscelides</taxon>
    </lineage>
</organism>
<protein>
    <recommendedName>
        <fullName evidence="2">Cyclic nucleotide-binding domain-containing protein</fullName>
    </recommendedName>
</protein>
<feature type="transmembrane region" description="Helical" evidence="1">
    <location>
        <begin position="308"/>
        <end position="335"/>
    </location>
</feature>
<dbReference type="GO" id="GO:0098855">
    <property type="term" value="C:HCN channel complex"/>
    <property type="evidence" value="ECO:0007669"/>
    <property type="project" value="TreeGrafter"/>
</dbReference>
<dbReference type="AlphaFoldDB" id="A0A9P0Q2R3"/>
<dbReference type="SUPFAM" id="SSF51206">
    <property type="entry name" value="cAMP-binding domain-like"/>
    <property type="match status" value="1"/>
</dbReference>
<feature type="transmembrane region" description="Helical" evidence="1">
    <location>
        <begin position="90"/>
        <end position="116"/>
    </location>
</feature>
<sequence length="567" mass="66258">MSYRKHDVHECTLQKTGRSGVLLPLAPMSSSARKFLRFMRMQALLNEHNKESRIFFRNKSSMLLEQKRQVRTCHWFIIHPFSKLSNILDWLFILIWFPSCITIPLQGVPATFSLWIESNVNVMLGVFQFLIIISFFMVGYVDYTHTGVVLNEKRIAFRYLRWYFIFDVLTVFGTCGAKYTITGRDPLEIFIFTSIATVSVMVRLPYLLNTLYKILKRLRFGKPIRFIARHSALCFIILHIFTVHVYSIPLIIYGGSFPSDSWVKKAGLDDIKSISSLDIYYECQLTVVCHFFGATYDKYPVTLPCEEIIYAIILFTGRLYTIFFMAEVLQLFGLVSISQSKYEQFIHQVDEYVKSKKLPDELSERLVRYYQIKLQRHYFNESEIRNTLSEHLKTDIFLFGARRLLEKMSMFQALSGTVIAEMLAFTNSETFLPGDTIFKAGVVTENIYFISWGTVAIYHRNGQEIGHLNDGDEFGIDLPGQEVQRYTFVAVEVSEIYYGNKKVIMQVFATYPQVWRHFQNTWSKRMSKFGLIERQMARGDTVVELLRATTLLEGRQYKYETEDAFER</sequence>
<keyword evidence="1" id="KW-1133">Transmembrane helix</keyword>
<feature type="domain" description="Cyclic nucleotide-binding" evidence="2">
    <location>
        <begin position="410"/>
        <end position="475"/>
    </location>
</feature>
<gene>
    <name evidence="3" type="ORF">ACAOBT_LOCUS27551</name>
</gene>
<dbReference type="OrthoDB" id="2021138at2759"/>
<dbReference type="InterPro" id="IPR018490">
    <property type="entry name" value="cNMP-bd_dom_sf"/>
</dbReference>
<dbReference type="GO" id="GO:0005249">
    <property type="term" value="F:voltage-gated potassium channel activity"/>
    <property type="evidence" value="ECO:0007669"/>
    <property type="project" value="TreeGrafter"/>
</dbReference>
<keyword evidence="1" id="KW-0472">Membrane</keyword>
<dbReference type="PROSITE" id="PS50042">
    <property type="entry name" value="CNMP_BINDING_3"/>
    <property type="match status" value="1"/>
</dbReference>
<keyword evidence="4" id="KW-1185">Reference proteome</keyword>
<dbReference type="GO" id="GO:0003254">
    <property type="term" value="P:regulation of membrane depolarization"/>
    <property type="evidence" value="ECO:0007669"/>
    <property type="project" value="TreeGrafter"/>
</dbReference>
<dbReference type="InterPro" id="IPR000595">
    <property type="entry name" value="cNMP-bd_dom"/>
</dbReference>
<evidence type="ECO:0000313" key="3">
    <source>
        <dbReference type="EMBL" id="CAH2003670.1"/>
    </source>
</evidence>
<keyword evidence="1" id="KW-0812">Transmembrane</keyword>
<dbReference type="EMBL" id="CAKOFQ010007550">
    <property type="protein sequence ID" value="CAH2003670.1"/>
    <property type="molecule type" value="Genomic_DNA"/>
</dbReference>
<feature type="transmembrane region" description="Helical" evidence="1">
    <location>
        <begin position="122"/>
        <end position="141"/>
    </location>
</feature>
<dbReference type="InterPro" id="IPR014710">
    <property type="entry name" value="RmlC-like_jellyroll"/>
</dbReference>
<dbReference type="Gene3D" id="2.60.120.10">
    <property type="entry name" value="Jelly Rolls"/>
    <property type="match status" value="1"/>
</dbReference>
<reference evidence="3" key="1">
    <citation type="submission" date="2022-03" db="EMBL/GenBank/DDBJ databases">
        <authorList>
            <person name="Sayadi A."/>
        </authorList>
    </citation>
    <scope>NUCLEOTIDE SEQUENCE</scope>
</reference>
<dbReference type="Pfam" id="PF00027">
    <property type="entry name" value="cNMP_binding"/>
    <property type="match status" value="1"/>
</dbReference>
<accession>A0A9P0Q2R3</accession>
<dbReference type="Proteomes" id="UP001152888">
    <property type="component" value="Unassembled WGS sequence"/>
</dbReference>
<feature type="transmembrane region" description="Helical" evidence="1">
    <location>
        <begin position="162"/>
        <end position="181"/>
    </location>
</feature>
<dbReference type="Gene3D" id="1.10.287.630">
    <property type="entry name" value="Helix hairpin bin"/>
    <property type="match status" value="1"/>
</dbReference>
<dbReference type="GO" id="GO:0035725">
    <property type="term" value="P:sodium ion transmembrane transport"/>
    <property type="evidence" value="ECO:0007669"/>
    <property type="project" value="TreeGrafter"/>
</dbReference>
<feature type="transmembrane region" description="Helical" evidence="1">
    <location>
        <begin position="232"/>
        <end position="253"/>
    </location>
</feature>
<evidence type="ECO:0000313" key="4">
    <source>
        <dbReference type="Proteomes" id="UP001152888"/>
    </source>
</evidence>
<dbReference type="PANTHER" id="PTHR45689">
    <property type="entry name" value="I[[H]] CHANNEL, ISOFORM E"/>
    <property type="match status" value="1"/>
</dbReference>
<dbReference type="PANTHER" id="PTHR45689:SF14">
    <property type="entry name" value="CYCLIC NUCLEOTIDE-GATED CATION CHANNEL SUBUNIT A-LIKE PROTEIN"/>
    <property type="match status" value="1"/>
</dbReference>
<dbReference type="CDD" id="cd00038">
    <property type="entry name" value="CAP_ED"/>
    <property type="match status" value="1"/>
</dbReference>
<evidence type="ECO:0000256" key="1">
    <source>
        <dbReference type="SAM" id="Phobius"/>
    </source>
</evidence>
<proteinExistence type="predicted"/>
<evidence type="ECO:0000259" key="2">
    <source>
        <dbReference type="PROSITE" id="PS50042"/>
    </source>
</evidence>
<dbReference type="InterPro" id="IPR051413">
    <property type="entry name" value="K/Na_HCN_channel"/>
</dbReference>
<feature type="transmembrane region" description="Helical" evidence="1">
    <location>
        <begin position="187"/>
        <end position="211"/>
    </location>
</feature>
<comment type="caution">
    <text evidence="3">The sequence shown here is derived from an EMBL/GenBank/DDBJ whole genome shotgun (WGS) entry which is preliminary data.</text>
</comment>
<name>A0A9P0Q2R3_ACAOB</name>